<dbReference type="STRING" id="1225564.AA309_03480"/>
<evidence type="ECO:0000313" key="1">
    <source>
        <dbReference type="EMBL" id="KLK94317.1"/>
    </source>
</evidence>
<evidence type="ECO:0008006" key="3">
    <source>
        <dbReference type="Google" id="ProtNLM"/>
    </source>
</evidence>
<dbReference type="EMBL" id="LCYG01000014">
    <property type="protein sequence ID" value="KLK94317.1"/>
    <property type="molecule type" value="Genomic_DNA"/>
</dbReference>
<proteinExistence type="predicted"/>
<reference evidence="1 2" key="1">
    <citation type="submission" date="2015-05" db="EMBL/GenBank/DDBJ databases">
        <title>Draft genome sequence of Microvirga vignae strain BR3299, a novel nitrogen fixing bacteria isolated from Brazil semi-aired region.</title>
        <authorList>
            <person name="Zilli J.E."/>
            <person name="Passos S.R."/>
            <person name="Leite J."/>
            <person name="Baldani J.I."/>
            <person name="Xavier G.R."/>
            <person name="Rumjaneck N.G."/>
            <person name="Simoes-Araujo J.L."/>
        </authorList>
    </citation>
    <scope>NUCLEOTIDE SEQUENCE [LARGE SCALE GENOMIC DNA]</scope>
    <source>
        <strain evidence="1 2">BR3299</strain>
    </source>
</reference>
<dbReference type="OrthoDB" id="9808944at2"/>
<organism evidence="1 2">
    <name type="scientific">Microvirga vignae</name>
    <dbReference type="NCBI Taxonomy" id="1225564"/>
    <lineage>
        <taxon>Bacteria</taxon>
        <taxon>Pseudomonadati</taxon>
        <taxon>Pseudomonadota</taxon>
        <taxon>Alphaproteobacteria</taxon>
        <taxon>Hyphomicrobiales</taxon>
        <taxon>Methylobacteriaceae</taxon>
        <taxon>Microvirga</taxon>
    </lineage>
</organism>
<accession>A0A0H1RNT6</accession>
<sequence>MYQFSYSEILEDSPKDCRQREYDLFERAITLLRAAEGYPSQSPEMLGAIVFLQRLWTFLIKDLGHPENALPDKLKGQLISIGLWVMKESDLVVRGEHNNLSALIDINVLIKDGLK</sequence>
<dbReference type="Pfam" id="PF07309">
    <property type="entry name" value="FlaF"/>
    <property type="match status" value="1"/>
</dbReference>
<dbReference type="NCBIfam" id="NF009434">
    <property type="entry name" value="PRK12793.1"/>
    <property type="match status" value="1"/>
</dbReference>
<dbReference type="PATRIC" id="fig|1225564.3.peg.940"/>
<name>A0A0H1RNT6_9HYPH</name>
<keyword evidence="2" id="KW-1185">Reference proteome</keyword>
<dbReference type="RefSeq" id="WP_047187607.1">
    <property type="nucleotide sequence ID" value="NZ_LCYG01000014.1"/>
</dbReference>
<dbReference type="AlphaFoldDB" id="A0A0H1RNT6"/>
<comment type="caution">
    <text evidence="1">The sequence shown here is derived from an EMBL/GenBank/DDBJ whole genome shotgun (WGS) entry which is preliminary data.</text>
</comment>
<protein>
    <recommendedName>
        <fullName evidence="3">Flagellar biosynthesis regulator FlhF</fullName>
    </recommendedName>
</protein>
<dbReference type="InterPro" id="IPR010845">
    <property type="entry name" value="FlaF"/>
</dbReference>
<gene>
    <name evidence="1" type="ORF">AA309_03480</name>
</gene>
<dbReference type="Proteomes" id="UP000035489">
    <property type="component" value="Unassembled WGS sequence"/>
</dbReference>
<evidence type="ECO:0000313" key="2">
    <source>
        <dbReference type="Proteomes" id="UP000035489"/>
    </source>
</evidence>
<dbReference type="GO" id="GO:0044781">
    <property type="term" value="P:bacterial-type flagellum organization"/>
    <property type="evidence" value="ECO:0007669"/>
    <property type="project" value="InterPro"/>
</dbReference>